<comment type="similarity">
    <text evidence="1">Belongs to the glycosyltransferase 2 family.</text>
</comment>
<evidence type="ECO:0000256" key="2">
    <source>
        <dbReference type="ARBA" id="ARBA00022676"/>
    </source>
</evidence>
<dbReference type="Pfam" id="PF00535">
    <property type="entry name" value="Glycos_transf_2"/>
    <property type="match status" value="1"/>
</dbReference>
<protein>
    <recommendedName>
        <fullName evidence="4">Glycosyltransferase 2-like domain-containing protein</fullName>
    </recommendedName>
</protein>
<dbReference type="PANTHER" id="PTHR43685">
    <property type="entry name" value="GLYCOSYLTRANSFERASE"/>
    <property type="match status" value="1"/>
</dbReference>
<organism evidence="5 6">
    <name type="scientific">Candidatus Wolfebacteria bacterium CG_4_10_14_0_2_um_filter_39_18</name>
    <dbReference type="NCBI Taxonomy" id="1975061"/>
    <lineage>
        <taxon>Bacteria</taxon>
        <taxon>Candidatus Wolfeibacteriota</taxon>
    </lineage>
</organism>
<feature type="domain" description="Glycosyltransferase 2-like" evidence="4">
    <location>
        <begin position="16"/>
        <end position="168"/>
    </location>
</feature>
<gene>
    <name evidence="5" type="ORF">COY31_02675</name>
</gene>
<evidence type="ECO:0000256" key="3">
    <source>
        <dbReference type="ARBA" id="ARBA00022679"/>
    </source>
</evidence>
<dbReference type="InterPro" id="IPR001173">
    <property type="entry name" value="Glyco_trans_2-like"/>
</dbReference>
<accession>A0A2M7TFV1</accession>
<dbReference type="PANTHER" id="PTHR43685:SF5">
    <property type="entry name" value="GLYCOSYLTRANSFERASE EPSE-RELATED"/>
    <property type="match status" value="1"/>
</dbReference>
<keyword evidence="3" id="KW-0808">Transferase</keyword>
<keyword evidence="2" id="KW-0328">Glycosyltransferase</keyword>
<evidence type="ECO:0000259" key="4">
    <source>
        <dbReference type="Pfam" id="PF00535"/>
    </source>
</evidence>
<dbReference type="Proteomes" id="UP000230553">
    <property type="component" value="Unassembled WGS sequence"/>
</dbReference>
<dbReference type="EMBL" id="PFNM01000051">
    <property type="protein sequence ID" value="PIZ44383.1"/>
    <property type="molecule type" value="Genomic_DNA"/>
</dbReference>
<dbReference type="SUPFAM" id="SSF53448">
    <property type="entry name" value="Nucleotide-diphospho-sugar transferases"/>
    <property type="match status" value="1"/>
</dbReference>
<dbReference type="AlphaFoldDB" id="A0A2M7TFV1"/>
<evidence type="ECO:0000313" key="5">
    <source>
        <dbReference type="EMBL" id="PIZ44383.1"/>
    </source>
</evidence>
<dbReference type="CDD" id="cd00761">
    <property type="entry name" value="Glyco_tranf_GTA_type"/>
    <property type="match status" value="1"/>
</dbReference>
<dbReference type="Gene3D" id="3.90.550.10">
    <property type="entry name" value="Spore Coat Polysaccharide Biosynthesis Protein SpsA, Chain A"/>
    <property type="match status" value="1"/>
</dbReference>
<reference evidence="6" key="1">
    <citation type="submission" date="2017-09" db="EMBL/GenBank/DDBJ databases">
        <title>Depth-based differentiation of microbial function through sediment-hosted aquifers and enrichment of novel symbionts in the deep terrestrial subsurface.</title>
        <authorList>
            <person name="Probst A.J."/>
            <person name="Ladd B."/>
            <person name="Jarett J.K."/>
            <person name="Geller-Mcgrath D.E."/>
            <person name="Sieber C.M.K."/>
            <person name="Emerson J.B."/>
            <person name="Anantharaman K."/>
            <person name="Thomas B.C."/>
            <person name="Malmstrom R."/>
            <person name="Stieglmeier M."/>
            <person name="Klingl A."/>
            <person name="Woyke T."/>
            <person name="Ryan C.M."/>
            <person name="Banfield J.F."/>
        </authorList>
    </citation>
    <scope>NUCLEOTIDE SEQUENCE [LARGE SCALE GENOMIC DNA]</scope>
</reference>
<proteinExistence type="inferred from homology"/>
<sequence>MYDCSKKMPERDIHISVILPTYNGARFIARALRSIIVQSVREFEIIVIDDGSTDRTADIVKKIGAADSRIRYFRNEYNLGIQKSLNRGLREARGEYIARIDDDDEWIDPQKLEKQLAFFKKHPDCVLVGIGVIVVDEEDEELFRYLLPETDEKIRKKIFYKNCFIHSGVVFKKDAAMKFNGYDESEKVRHIEDYNLWLKLGTVGKLANLPIYGVKFTLRSGNISSKNKVEQFKKDINLIKKFRPYYPNYFGALIRSYLRLIFYGVFNFLPLKSKILKFYKEHY</sequence>
<name>A0A2M7TFV1_9BACT</name>
<evidence type="ECO:0000313" key="6">
    <source>
        <dbReference type="Proteomes" id="UP000230553"/>
    </source>
</evidence>
<evidence type="ECO:0000256" key="1">
    <source>
        <dbReference type="ARBA" id="ARBA00006739"/>
    </source>
</evidence>
<dbReference type="GO" id="GO:0016757">
    <property type="term" value="F:glycosyltransferase activity"/>
    <property type="evidence" value="ECO:0007669"/>
    <property type="project" value="UniProtKB-KW"/>
</dbReference>
<dbReference type="InterPro" id="IPR050834">
    <property type="entry name" value="Glycosyltransf_2"/>
</dbReference>
<dbReference type="InterPro" id="IPR029044">
    <property type="entry name" value="Nucleotide-diphossugar_trans"/>
</dbReference>
<comment type="caution">
    <text evidence="5">The sequence shown here is derived from an EMBL/GenBank/DDBJ whole genome shotgun (WGS) entry which is preliminary data.</text>
</comment>